<protein>
    <submittedName>
        <fullName evidence="1 2">Uncharacterized protein</fullName>
    </submittedName>
</protein>
<dbReference type="EnsemblPlants" id="KEH15800">
    <property type="protein sequence ID" value="KEH15800"/>
    <property type="gene ID" value="MTR_0542s0010"/>
</dbReference>
<sequence>MRHRLVESLLCASMLILNFRIVNRHQLCHHFVKGKVLILAKHHVPHFQHLLGFQSLLRFQSLIMF</sequence>
<organism evidence="1 3">
    <name type="scientific">Medicago truncatula</name>
    <name type="common">Barrel medic</name>
    <name type="synonym">Medicago tribuloides</name>
    <dbReference type="NCBI Taxonomy" id="3880"/>
    <lineage>
        <taxon>Eukaryota</taxon>
        <taxon>Viridiplantae</taxon>
        <taxon>Streptophyta</taxon>
        <taxon>Embryophyta</taxon>
        <taxon>Tracheophyta</taxon>
        <taxon>Spermatophyta</taxon>
        <taxon>Magnoliopsida</taxon>
        <taxon>eudicotyledons</taxon>
        <taxon>Gunneridae</taxon>
        <taxon>Pentapetalae</taxon>
        <taxon>rosids</taxon>
        <taxon>fabids</taxon>
        <taxon>Fabales</taxon>
        <taxon>Fabaceae</taxon>
        <taxon>Papilionoideae</taxon>
        <taxon>50 kb inversion clade</taxon>
        <taxon>NPAAA clade</taxon>
        <taxon>Hologalegina</taxon>
        <taxon>IRL clade</taxon>
        <taxon>Trifolieae</taxon>
        <taxon>Medicago</taxon>
    </lineage>
</organism>
<evidence type="ECO:0000313" key="2">
    <source>
        <dbReference type="EnsemblPlants" id="KEH15800"/>
    </source>
</evidence>
<name>A0A072TQG9_MEDTR</name>
<reference evidence="1 3" key="2">
    <citation type="journal article" date="2014" name="BMC Genomics">
        <title>An improved genome release (version Mt4.0) for the model legume Medicago truncatula.</title>
        <authorList>
            <person name="Tang H."/>
            <person name="Krishnakumar V."/>
            <person name="Bidwell S."/>
            <person name="Rosen B."/>
            <person name="Chan A."/>
            <person name="Zhou S."/>
            <person name="Gentzbittel L."/>
            <person name="Childs K.L."/>
            <person name="Yandell M."/>
            <person name="Gundlach H."/>
            <person name="Mayer K.F."/>
            <person name="Schwartz D.C."/>
            <person name="Town C.D."/>
        </authorList>
    </citation>
    <scope>GENOME REANNOTATION</scope>
    <source>
        <strain evidence="1">A17</strain>
        <strain evidence="2 3">cv. Jemalong A17</strain>
    </source>
</reference>
<keyword evidence="3" id="KW-1185">Reference proteome</keyword>
<dbReference type="AlphaFoldDB" id="A0A072TQG9"/>
<dbReference type="Proteomes" id="UP000002051">
    <property type="component" value="Unassembled WGS sequence"/>
</dbReference>
<accession>A0A072TQG9</accession>
<proteinExistence type="predicted"/>
<dbReference type="HOGENOM" id="CLU_2853172_0_0_1"/>
<evidence type="ECO:0000313" key="3">
    <source>
        <dbReference type="Proteomes" id="UP000002051"/>
    </source>
</evidence>
<dbReference type="EMBL" id="KL403267">
    <property type="protein sequence ID" value="KEH15800.1"/>
    <property type="molecule type" value="Genomic_DNA"/>
</dbReference>
<reference evidence="1 3" key="1">
    <citation type="journal article" date="2011" name="Nature">
        <title>The Medicago genome provides insight into the evolution of rhizobial symbioses.</title>
        <authorList>
            <person name="Young N.D."/>
            <person name="Debelle F."/>
            <person name="Oldroyd G.E."/>
            <person name="Geurts R."/>
            <person name="Cannon S.B."/>
            <person name="Udvardi M.K."/>
            <person name="Benedito V.A."/>
            <person name="Mayer K.F."/>
            <person name="Gouzy J."/>
            <person name="Schoof H."/>
            <person name="Van de Peer Y."/>
            <person name="Proost S."/>
            <person name="Cook D.R."/>
            <person name="Meyers B.C."/>
            <person name="Spannagl M."/>
            <person name="Cheung F."/>
            <person name="De Mita S."/>
            <person name="Krishnakumar V."/>
            <person name="Gundlach H."/>
            <person name="Zhou S."/>
            <person name="Mudge J."/>
            <person name="Bharti A.K."/>
            <person name="Murray J.D."/>
            <person name="Naoumkina M.A."/>
            <person name="Rosen B."/>
            <person name="Silverstein K.A."/>
            <person name="Tang H."/>
            <person name="Rombauts S."/>
            <person name="Zhao P.X."/>
            <person name="Zhou P."/>
            <person name="Barbe V."/>
            <person name="Bardou P."/>
            <person name="Bechner M."/>
            <person name="Bellec A."/>
            <person name="Berger A."/>
            <person name="Berges H."/>
            <person name="Bidwell S."/>
            <person name="Bisseling T."/>
            <person name="Choisne N."/>
            <person name="Couloux A."/>
            <person name="Denny R."/>
            <person name="Deshpande S."/>
            <person name="Dai X."/>
            <person name="Doyle J.J."/>
            <person name="Dudez A.M."/>
            <person name="Farmer A.D."/>
            <person name="Fouteau S."/>
            <person name="Franken C."/>
            <person name="Gibelin C."/>
            <person name="Gish J."/>
            <person name="Goldstein S."/>
            <person name="Gonzalez A.J."/>
            <person name="Green P.J."/>
            <person name="Hallab A."/>
            <person name="Hartog M."/>
            <person name="Hua A."/>
            <person name="Humphray S.J."/>
            <person name="Jeong D.H."/>
            <person name="Jing Y."/>
            <person name="Jocker A."/>
            <person name="Kenton S.M."/>
            <person name="Kim D.J."/>
            <person name="Klee K."/>
            <person name="Lai H."/>
            <person name="Lang C."/>
            <person name="Lin S."/>
            <person name="Macmil S.L."/>
            <person name="Magdelenat G."/>
            <person name="Matthews L."/>
            <person name="McCorrison J."/>
            <person name="Monaghan E.L."/>
            <person name="Mun J.H."/>
            <person name="Najar F.Z."/>
            <person name="Nicholson C."/>
            <person name="Noirot C."/>
            <person name="O'Bleness M."/>
            <person name="Paule C.R."/>
            <person name="Poulain J."/>
            <person name="Prion F."/>
            <person name="Qin B."/>
            <person name="Qu C."/>
            <person name="Retzel E.F."/>
            <person name="Riddle C."/>
            <person name="Sallet E."/>
            <person name="Samain S."/>
            <person name="Samson N."/>
            <person name="Sanders I."/>
            <person name="Saurat O."/>
            <person name="Scarpelli C."/>
            <person name="Schiex T."/>
            <person name="Segurens B."/>
            <person name="Severin A.J."/>
            <person name="Sherrier D.J."/>
            <person name="Shi R."/>
            <person name="Sims S."/>
            <person name="Singer S.R."/>
            <person name="Sinharoy S."/>
            <person name="Sterck L."/>
            <person name="Viollet A."/>
            <person name="Wang B.B."/>
            <person name="Wang K."/>
            <person name="Wang M."/>
            <person name="Wang X."/>
            <person name="Warfsmann J."/>
            <person name="Weissenbach J."/>
            <person name="White D.D."/>
            <person name="White J.D."/>
            <person name="Wiley G.B."/>
            <person name="Wincker P."/>
            <person name="Xing Y."/>
            <person name="Yang L."/>
            <person name="Yao Z."/>
            <person name="Ying F."/>
            <person name="Zhai J."/>
            <person name="Zhou L."/>
            <person name="Zuber A."/>
            <person name="Denarie J."/>
            <person name="Dixon R.A."/>
            <person name="May G.D."/>
            <person name="Schwartz D.C."/>
            <person name="Rogers J."/>
            <person name="Quetier F."/>
            <person name="Town C.D."/>
            <person name="Roe B.A."/>
        </authorList>
    </citation>
    <scope>NUCLEOTIDE SEQUENCE [LARGE SCALE GENOMIC DNA]</scope>
    <source>
        <strain evidence="1">A17</strain>
        <strain evidence="2 3">cv. Jemalong A17</strain>
    </source>
</reference>
<evidence type="ECO:0000313" key="1">
    <source>
        <dbReference type="EMBL" id="KEH15800.1"/>
    </source>
</evidence>
<gene>
    <name evidence="1" type="ORF">MTR_0542s0010</name>
</gene>
<reference evidence="2" key="3">
    <citation type="submission" date="2015-06" db="UniProtKB">
        <authorList>
            <consortium name="EnsemblPlants"/>
        </authorList>
    </citation>
    <scope>IDENTIFICATION</scope>
    <source>
        <strain evidence="2">cv. Jemalong A17</strain>
    </source>
</reference>